<dbReference type="SUPFAM" id="SSF52283">
    <property type="entry name" value="Formate/glycerate dehydrogenase catalytic domain-like"/>
    <property type="match status" value="1"/>
</dbReference>
<comment type="similarity">
    <text evidence="1">Belongs to the D-isomer specific 2-hydroxyacid dehydrogenase family.</text>
</comment>
<dbReference type="GO" id="GO:0051287">
    <property type="term" value="F:NAD binding"/>
    <property type="evidence" value="ECO:0007669"/>
    <property type="project" value="InterPro"/>
</dbReference>
<proteinExistence type="inferred from homology"/>
<dbReference type="PANTHER" id="PTHR43761">
    <property type="entry name" value="D-ISOMER SPECIFIC 2-HYDROXYACID DEHYDROGENASE FAMILY PROTEIN (AFU_ORTHOLOGUE AFUA_1G13630)"/>
    <property type="match status" value="1"/>
</dbReference>
<reference evidence="5" key="1">
    <citation type="journal article" date="2014" name="Front. Microbiol.">
        <title>High frequency of phylogenetically diverse reductive dehalogenase-homologous genes in deep subseafloor sedimentary metagenomes.</title>
        <authorList>
            <person name="Kawai M."/>
            <person name="Futagami T."/>
            <person name="Toyoda A."/>
            <person name="Takaki Y."/>
            <person name="Nishi S."/>
            <person name="Hori S."/>
            <person name="Arai W."/>
            <person name="Tsubouchi T."/>
            <person name="Morono Y."/>
            <person name="Uchiyama I."/>
            <person name="Ito T."/>
            <person name="Fujiyama A."/>
            <person name="Inagaki F."/>
            <person name="Takami H."/>
        </authorList>
    </citation>
    <scope>NUCLEOTIDE SEQUENCE</scope>
    <source>
        <strain evidence="5">Expedition CK06-06</strain>
    </source>
</reference>
<keyword evidence="2" id="KW-0560">Oxidoreductase</keyword>
<dbReference type="InterPro" id="IPR050418">
    <property type="entry name" value="D-iso_2-hydroxyacid_DH_PdxB"/>
</dbReference>
<dbReference type="AlphaFoldDB" id="X1FEA2"/>
<keyword evidence="3" id="KW-0520">NAD</keyword>
<dbReference type="GO" id="GO:0016616">
    <property type="term" value="F:oxidoreductase activity, acting on the CH-OH group of donors, NAD or NADP as acceptor"/>
    <property type="evidence" value="ECO:0007669"/>
    <property type="project" value="InterPro"/>
</dbReference>
<dbReference type="EMBL" id="BARU01002773">
    <property type="protein sequence ID" value="GAH30865.1"/>
    <property type="molecule type" value="Genomic_DNA"/>
</dbReference>
<name>X1FEA2_9ZZZZ</name>
<dbReference type="Pfam" id="PF00389">
    <property type="entry name" value="2-Hacid_dh"/>
    <property type="match status" value="1"/>
</dbReference>
<dbReference type="Gene3D" id="3.40.50.720">
    <property type="entry name" value="NAD(P)-binding Rossmann-like Domain"/>
    <property type="match status" value="2"/>
</dbReference>
<evidence type="ECO:0000256" key="3">
    <source>
        <dbReference type="ARBA" id="ARBA00023027"/>
    </source>
</evidence>
<organism evidence="5">
    <name type="scientific">marine sediment metagenome</name>
    <dbReference type="NCBI Taxonomy" id="412755"/>
    <lineage>
        <taxon>unclassified sequences</taxon>
        <taxon>metagenomes</taxon>
        <taxon>ecological metagenomes</taxon>
    </lineage>
</organism>
<evidence type="ECO:0000256" key="2">
    <source>
        <dbReference type="ARBA" id="ARBA00023002"/>
    </source>
</evidence>
<feature type="domain" description="D-isomer specific 2-hydroxyacid dehydrogenase catalytic" evidence="4">
    <location>
        <begin position="37"/>
        <end position="122"/>
    </location>
</feature>
<protein>
    <recommendedName>
        <fullName evidence="4">D-isomer specific 2-hydroxyacid dehydrogenase catalytic domain-containing protein</fullName>
    </recommendedName>
</protein>
<comment type="caution">
    <text evidence="5">The sequence shown here is derived from an EMBL/GenBank/DDBJ whole genome shotgun (WGS) entry which is preliminary data.</text>
</comment>
<evidence type="ECO:0000259" key="4">
    <source>
        <dbReference type="Pfam" id="PF00389"/>
    </source>
</evidence>
<gene>
    <name evidence="5" type="ORF">S03H2_06362</name>
</gene>
<dbReference type="PANTHER" id="PTHR43761:SF1">
    <property type="entry name" value="D-ISOMER SPECIFIC 2-HYDROXYACID DEHYDROGENASE CATALYTIC DOMAIN-CONTAINING PROTEIN-RELATED"/>
    <property type="match status" value="1"/>
</dbReference>
<sequence length="165" mass="18985">MKKLYKIIFTDYYFPDINKEINQLKKLGKVKIIDCNNLIRGKVASEDQLLEYLQKCKALDADAVLVNHALITSKFISRLTNCQVILRYGIGVDNVDVKAAHERGIKVANVPDYCIEEVAENTITLMLTTVRKIFLQNKLLRNHQFNYDRIKPVRRFSDLTVGLLA</sequence>
<feature type="non-terminal residue" evidence="5">
    <location>
        <position position="165"/>
    </location>
</feature>
<accession>X1FEA2</accession>
<evidence type="ECO:0000256" key="1">
    <source>
        <dbReference type="ARBA" id="ARBA00005854"/>
    </source>
</evidence>
<dbReference type="InterPro" id="IPR006139">
    <property type="entry name" value="D-isomer_2_OHA_DH_cat_dom"/>
</dbReference>
<evidence type="ECO:0000313" key="5">
    <source>
        <dbReference type="EMBL" id="GAH30865.1"/>
    </source>
</evidence>